<feature type="region of interest" description="Disordered" evidence="1">
    <location>
        <begin position="1"/>
        <end position="32"/>
    </location>
</feature>
<evidence type="ECO:0000313" key="3">
    <source>
        <dbReference type="EMBL" id="RAK42341.1"/>
    </source>
</evidence>
<evidence type="ECO:0000256" key="2">
    <source>
        <dbReference type="SAM" id="Phobius"/>
    </source>
</evidence>
<name>A0A327ZJ92_9ACTN</name>
<evidence type="ECO:0000313" key="4">
    <source>
        <dbReference type="Proteomes" id="UP000249341"/>
    </source>
</evidence>
<evidence type="ECO:0000256" key="1">
    <source>
        <dbReference type="SAM" id="MobiDB-lite"/>
    </source>
</evidence>
<keyword evidence="4" id="KW-1185">Reference proteome</keyword>
<accession>A0A327ZJ92</accession>
<protein>
    <submittedName>
        <fullName evidence="3">Uncharacterized protein</fullName>
    </submittedName>
</protein>
<dbReference type="AlphaFoldDB" id="A0A327ZJ92"/>
<dbReference type="Proteomes" id="UP000249341">
    <property type="component" value="Unassembled WGS sequence"/>
</dbReference>
<keyword evidence="2" id="KW-1133">Transmembrane helix</keyword>
<gene>
    <name evidence="3" type="ORF">B0I29_102166</name>
</gene>
<dbReference type="EMBL" id="QLMJ01000002">
    <property type="protein sequence ID" value="RAK42341.1"/>
    <property type="molecule type" value="Genomic_DNA"/>
</dbReference>
<organism evidence="3 4">
    <name type="scientific">Actinoplanes lutulentus</name>
    <dbReference type="NCBI Taxonomy" id="1287878"/>
    <lineage>
        <taxon>Bacteria</taxon>
        <taxon>Bacillati</taxon>
        <taxon>Actinomycetota</taxon>
        <taxon>Actinomycetes</taxon>
        <taxon>Micromonosporales</taxon>
        <taxon>Micromonosporaceae</taxon>
        <taxon>Actinoplanes</taxon>
    </lineage>
</organism>
<proteinExistence type="predicted"/>
<comment type="caution">
    <text evidence="3">The sequence shown here is derived from an EMBL/GenBank/DDBJ whole genome shotgun (WGS) entry which is preliminary data.</text>
</comment>
<reference evidence="3 4" key="1">
    <citation type="submission" date="2018-06" db="EMBL/GenBank/DDBJ databases">
        <title>Genomic Encyclopedia of Type Strains, Phase III (KMG-III): the genomes of soil and plant-associated and newly described type strains.</title>
        <authorList>
            <person name="Whitman W."/>
        </authorList>
    </citation>
    <scope>NUCLEOTIDE SEQUENCE [LARGE SCALE GENOMIC DNA]</scope>
    <source>
        <strain evidence="3 4">CGMCC 4.7090</strain>
    </source>
</reference>
<sequence length="160" mass="17873">MSPKKARTGSPKRIVSGAKVAKADARSSAGPDAGEHKVTFSFHYADHGYQGSWSWPVAGEAEELLQFLCAVGSSTWSEVKAQLFNSKGGSHKKHHYQSIDGLCREAQERIAHLRLDEQFGDEIFRFRVGNRKRLWGFIAAGVFYVLWWDAGHLVYPVDHG</sequence>
<feature type="transmembrane region" description="Helical" evidence="2">
    <location>
        <begin position="134"/>
        <end position="155"/>
    </location>
</feature>
<keyword evidence="2" id="KW-0472">Membrane</keyword>
<keyword evidence="2" id="KW-0812">Transmembrane</keyword>